<dbReference type="RefSeq" id="WP_344136353.1">
    <property type="nucleotide sequence ID" value="NZ_BAAARA010000021.1"/>
</dbReference>
<keyword evidence="2" id="KW-1133">Transmembrane helix</keyword>
<comment type="caution">
    <text evidence="3">The sequence shown here is derived from an EMBL/GenBank/DDBJ whole genome shotgun (WGS) entry which is preliminary data.</text>
</comment>
<feature type="compositionally biased region" description="Basic and acidic residues" evidence="1">
    <location>
        <begin position="168"/>
        <end position="190"/>
    </location>
</feature>
<keyword evidence="2" id="KW-0472">Membrane</keyword>
<evidence type="ECO:0000313" key="3">
    <source>
        <dbReference type="EMBL" id="GAA2360438.1"/>
    </source>
</evidence>
<accession>A0ABN3GT23</accession>
<feature type="compositionally biased region" description="Pro residues" evidence="1">
    <location>
        <begin position="192"/>
        <end position="210"/>
    </location>
</feature>
<organism evidence="3 4">
    <name type="scientific">Saccharopolyspora halophila</name>
    <dbReference type="NCBI Taxonomy" id="405551"/>
    <lineage>
        <taxon>Bacteria</taxon>
        <taxon>Bacillati</taxon>
        <taxon>Actinomycetota</taxon>
        <taxon>Actinomycetes</taxon>
        <taxon>Pseudonocardiales</taxon>
        <taxon>Pseudonocardiaceae</taxon>
        <taxon>Saccharopolyspora</taxon>
    </lineage>
</organism>
<proteinExistence type="predicted"/>
<feature type="region of interest" description="Disordered" evidence="1">
    <location>
        <begin position="162"/>
        <end position="221"/>
    </location>
</feature>
<evidence type="ECO:0000313" key="4">
    <source>
        <dbReference type="Proteomes" id="UP001501218"/>
    </source>
</evidence>
<name>A0ABN3GT23_9PSEU</name>
<dbReference type="Proteomes" id="UP001501218">
    <property type="component" value="Unassembled WGS sequence"/>
</dbReference>
<protein>
    <submittedName>
        <fullName evidence="3">Uncharacterized protein</fullName>
    </submittedName>
</protein>
<feature type="transmembrane region" description="Helical" evidence="2">
    <location>
        <begin position="70"/>
        <end position="90"/>
    </location>
</feature>
<sequence length="221" mass="22351">MHEITKRTQLGLASFIAALASLGAGFIHLAVTPDHWRAWTLYGVFFLGIALFQVIWAAAVLLVAHPVVPALGLVANIAATALWGVTRAWGPPIGPDAGTPEAIGVPGVLTVVLEVVAAAGALVLLVPRRQPAALGRGGHRFALGGAVLAIAALTTPGVIAAFGHSHGSHGEHAGHHETGPREPGHSDHHAPAAPPPASGTLPAPPPPPPAEGEGGHGHHDH</sequence>
<feature type="transmembrane region" description="Helical" evidence="2">
    <location>
        <begin position="138"/>
        <end position="162"/>
    </location>
</feature>
<dbReference type="EMBL" id="BAAARA010000021">
    <property type="protein sequence ID" value="GAA2360438.1"/>
    <property type="molecule type" value="Genomic_DNA"/>
</dbReference>
<feature type="transmembrane region" description="Helical" evidence="2">
    <location>
        <begin position="102"/>
        <end position="126"/>
    </location>
</feature>
<keyword evidence="4" id="KW-1185">Reference proteome</keyword>
<reference evidence="3 4" key="1">
    <citation type="journal article" date="2019" name="Int. J. Syst. Evol. Microbiol.">
        <title>The Global Catalogue of Microorganisms (GCM) 10K type strain sequencing project: providing services to taxonomists for standard genome sequencing and annotation.</title>
        <authorList>
            <consortium name="The Broad Institute Genomics Platform"/>
            <consortium name="The Broad Institute Genome Sequencing Center for Infectious Disease"/>
            <person name="Wu L."/>
            <person name="Ma J."/>
        </authorList>
    </citation>
    <scope>NUCLEOTIDE SEQUENCE [LARGE SCALE GENOMIC DNA]</scope>
    <source>
        <strain evidence="3 4">JCM 16221</strain>
    </source>
</reference>
<evidence type="ECO:0000256" key="2">
    <source>
        <dbReference type="SAM" id="Phobius"/>
    </source>
</evidence>
<gene>
    <name evidence="3" type="ORF">GCM10009854_44410</name>
</gene>
<keyword evidence="2" id="KW-0812">Transmembrane</keyword>
<feature type="transmembrane region" description="Helical" evidence="2">
    <location>
        <begin position="43"/>
        <end position="63"/>
    </location>
</feature>
<feature type="transmembrane region" description="Helical" evidence="2">
    <location>
        <begin position="12"/>
        <end position="31"/>
    </location>
</feature>
<evidence type="ECO:0000256" key="1">
    <source>
        <dbReference type="SAM" id="MobiDB-lite"/>
    </source>
</evidence>